<feature type="binding site" evidence="7">
    <location>
        <position position="102"/>
    </location>
    <ligand>
        <name>5-phospho-alpha-D-ribose 1-diphosphate</name>
        <dbReference type="ChEBI" id="CHEBI:58017"/>
        <note>ligand shared between dimeric partners</note>
    </ligand>
</feature>
<dbReference type="GO" id="GO:0044205">
    <property type="term" value="P:'de novo' UMP biosynthetic process"/>
    <property type="evidence" value="ECO:0007669"/>
    <property type="project" value="UniProtKB-UniRule"/>
</dbReference>
<comment type="cofactor">
    <cofactor evidence="7">
        <name>Mg(2+)</name>
        <dbReference type="ChEBI" id="CHEBI:18420"/>
    </cofactor>
</comment>
<comment type="caution">
    <text evidence="7">Lacks conserved residue(s) required for the propagation of feature annotation.</text>
</comment>
<dbReference type="GO" id="GO:0004588">
    <property type="term" value="F:orotate phosphoribosyltransferase activity"/>
    <property type="evidence" value="ECO:0007669"/>
    <property type="project" value="UniProtKB-UniRule"/>
</dbReference>
<evidence type="ECO:0000256" key="3">
    <source>
        <dbReference type="ARBA" id="ARBA00022676"/>
    </source>
</evidence>
<dbReference type="HAMAP" id="MF_01208">
    <property type="entry name" value="PyrE"/>
    <property type="match status" value="1"/>
</dbReference>
<dbReference type="Gene3D" id="3.40.50.2020">
    <property type="match status" value="1"/>
</dbReference>
<evidence type="ECO:0000256" key="7">
    <source>
        <dbReference type="HAMAP-Rule" id="MF_01208"/>
    </source>
</evidence>
<evidence type="ECO:0000256" key="6">
    <source>
        <dbReference type="ARBA" id="ARBA00022975"/>
    </source>
</evidence>
<proteinExistence type="inferred from homology"/>
<dbReference type="UniPathway" id="UPA00070">
    <property type="reaction ID" value="UER00119"/>
</dbReference>
<dbReference type="InterPro" id="IPR000836">
    <property type="entry name" value="PRTase_dom"/>
</dbReference>
<comment type="function">
    <text evidence="7">Catalyzes the transfer of a ribosyl phosphate group from 5-phosphoribose 1-diphosphate to orotate, leading to the formation of orotidine monophosphate (OMP).</text>
</comment>
<comment type="pathway">
    <text evidence="1 7">Pyrimidine metabolism; UMP biosynthesis via de novo pathway; UMP from orotate: step 1/2.</text>
</comment>
<dbReference type="SUPFAM" id="SSF53271">
    <property type="entry name" value="PRTase-like"/>
    <property type="match status" value="1"/>
</dbReference>
<dbReference type="EMBL" id="FOBS01000003">
    <property type="protein sequence ID" value="SEM05250.1"/>
    <property type="molecule type" value="Genomic_DNA"/>
</dbReference>
<dbReference type="GO" id="GO:0000287">
    <property type="term" value="F:magnesium ion binding"/>
    <property type="evidence" value="ECO:0007669"/>
    <property type="project" value="UniProtKB-UniRule"/>
</dbReference>
<feature type="binding site" description="in other chain" evidence="7">
    <location>
        <position position="103"/>
    </location>
    <ligand>
        <name>5-phospho-alpha-D-ribose 1-diphosphate</name>
        <dbReference type="ChEBI" id="CHEBI:58017"/>
        <note>ligand shared between dimeric partners</note>
    </ligand>
</feature>
<evidence type="ECO:0000313" key="8">
    <source>
        <dbReference type="EMBL" id="SEM05250.1"/>
    </source>
</evidence>
<feature type="binding site" evidence="7">
    <location>
        <position position="132"/>
    </location>
    <ligand>
        <name>orotate</name>
        <dbReference type="ChEBI" id="CHEBI:30839"/>
    </ligand>
</feature>
<evidence type="ECO:0000256" key="2">
    <source>
        <dbReference type="ARBA" id="ARBA00011971"/>
    </source>
</evidence>
<dbReference type="InterPro" id="IPR004467">
    <property type="entry name" value="Or_phspho_trans_dom"/>
</dbReference>
<evidence type="ECO:0000256" key="1">
    <source>
        <dbReference type="ARBA" id="ARBA00004889"/>
    </source>
</evidence>
<sequence>MSTPESRKQRLIEIILEKSFKYSEDPLFTLASGKKSAYYFNCKPTTLNPEGMNLIGGLLVDMLADAEVTAAGGLTLGADPLAAALAIISHQRGKPIKAFIVRKDVKGHGTKSALEGDVHAGERVVVLDDVITTGGSTITAIERVREAGLVVDRVIALIDREEGGRANIEALVPRVDAVLTRTEIMKFYSGKPSARP</sequence>
<protein>
    <recommendedName>
        <fullName evidence="2 7">Orotate phosphoribosyltransferase</fullName>
        <shortName evidence="7">OPRT</shortName>
        <shortName evidence="7">OPRTase</shortName>
        <ecNumber evidence="2 7">2.4.2.10</ecNumber>
    </recommendedName>
</protein>
<feature type="binding site" evidence="7">
    <location>
        <position position="106"/>
    </location>
    <ligand>
        <name>5-phospho-alpha-D-ribose 1-diphosphate</name>
        <dbReference type="ChEBI" id="CHEBI:58017"/>
        <note>ligand shared between dimeric partners</note>
    </ligand>
</feature>
<keyword evidence="6 7" id="KW-0665">Pyrimidine biosynthesis</keyword>
<evidence type="ECO:0000256" key="4">
    <source>
        <dbReference type="ARBA" id="ARBA00022679"/>
    </source>
</evidence>
<keyword evidence="9" id="KW-1185">Reference proteome</keyword>
<comment type="similarity">
    <text evidence="7">Belongs to the purine/pyrimidine phosphoribosyltransferase family. PyrE subfamily.</text>
</comment>
<keyword evidence="5 7" id="KW-0460">Magnesium</keyword>
<keyword evidence="4 7" id="KW-0808">Transferase</keyword>
<dbReference type="EC" id="2.4.2.10" evidence="2 7"/>
<dbReference type="InterPro" id="IPR023031">
    <property type="entry name" value="OPRT"/>
</dbReference>
<dbReference type="OrthoDB" id="9785917at2"/>
<evidence type="ECO:0000313" key="9">
    <source>
        <dbReference type="Proteomes" id="UP000198744"/>
    </source>
</evidence>
<comment type="catalytic activity">
    <reaction evidence="7">
        <text>orotidine 5'-phosphate + diphosphate = orotate + 5-phospho-alpha-D-ribose 1-diphosphate</text>
        <dbReference type="Rhea" id="RHEA:10380"/>
        <dbReference type="ChEBI" id="CHEBI:30839"/>
        <dbReference type="ChEBI" id="CHEBI:33019"/>
        <dbReference type="ChEBI" id="CHEBI:57538"/>
        <dbReference type="ChEBI" id="CHEBI:58017"/>
        <dbReference type="EC" id="2.4.2.10"/>
    </reaction>
</comment>
<organism evidence="8 9">
    <name type="scientific">Syntrophus gentianae</name>
    <dbReference type="NCBI Taxonomy" id="43775"/>
    <lineage>
        <taxon>Bacteria</taxon>
        <taxon>Pseudomonadati</taxon>
        <taxon>Thermodesulfobacteriota</taxon>
        <taxon>Syntrophia</taxon>
        <taxon>Syntrophales</taxon>
        <taxon>Syntrophaceae</taxon>
        <taxon>Syntrophus</taxon>
    </lineage>
</organism>
<comment type="subunit">
    <text evidence="7">Homodimer.</text>
</comment>
<feature type="binding site" evidence="7">
    <location>
        <position position="160"/>
    </location>
    <ligand>
        <name>orotate</name>
        <dbReference type="ChEBI" id="CHEBI:30839"/>
    </ligand>
</feature>
<dbReference type="AlphaFoldDB" id="A0A1H7V885"/>
<dbReference type="PANTHER" id="PTHR19278">
    <property type="entry name" value="OROTATE PHOSPHORIBOSYLTRANSFERASE"/>
    <property type="match status" value="1"/>
</dbReference>
<gene>
    <name evidence="7" type="primary">pyrE</name>
    <name evidence="8" type="ORF">SAMN04489760_10382</name>
</gene>
<dbReference type="InterPro" id="IPR029057">
    <property type="entry name" value="PRTase-like"/>
</dbReference>
<dbReference type="CDD" id="cd06223">
    <property type="entry name" value="PRTases_typeI"/>
    <property type="match status" value="1"/>
</dbReference>
<reference evidence="8 9" key="1">
    <citation type="submission" date="2016-10" db="EMBL/GenBank/DDBJ databases">
        <authorList>
            <person name="de Groot N.N."/>
        </authorList>
    </citation>
    <scope>NUCLEOTIDE SEQUENCE [LARGE SCALE GENOMIC DNA]</scope>
    <source>
        <strain evidence="8 9">DSM 8423</strain>
    </source>
</reference>
<keyword evidence="3 7" id="KW-0328">Glycosyltransferase</keyword>
<dbReference type="STRING" id="43775.SAMN04489760_10382"/>
<dbReference type="GO" id="GO:0019856">
    <property type="term" value="P:pyrimidine nucleobase biosynthetic process"/>
    <property type="evidence" value="ECO:0007669"/>
    <property type="project" value="TreeGrafter"/>
</dbReference>
<dbReference type="FunFam" id="3.40.50.2020:FF:000029">
    <property type="entry name" value="Orotate phosphoribosyltransferase"/>
    <property type="match status" value="1"/>
</dbReference>
<dbReference type="RefSeq" id="WP_093882222.1">
    <property type="nucleotide sequence ID" value="NZ_FOBS01000003.1"/>
</dbReference>
<accession>A0A1H7V885</accession>
<evidence type="ECO:0000256" key="5">
    <source>
        <dbReference type="ARBA" id="ARBA00022842"/>
    </source>
</evidence>
<dbReference type="Proteomes" id="UP000198744">
    <property type="component" value="Unassembled WGS sequence"/>
</dbReference>
<feature type="binding site" evidence="7">
    <location>
        <position position="108"/>
    </location>
    <ligand>
        <name>5-phospho-alpha-D-ribose 1-diphosphate</name>
        <dbReference type="ChEBI" id="CHEBI:58017"/>
        <note>ligand shared between dimeric partners</note>
    </ligand>
</feature>
<name>A0A1H7V885_9BACT</name>
<dbReference type="NCBIfam" id="TIGR00336">
    <property type="entry name" value="pyrE"/>
    <property type="match status" value="1"/>
</dbReference>
<dbReference type="PANTHER" id="PTHR19278:SF9">
    <property type="entry name" value="URIDINE 5'-MONOPHOSPHATE SYNTHASE"/>
    <property type="match status" value="1"/>
</dbReference>
<feature type="binding site" description="in other chain" evidence="7">
    <location>
        <begin position="128"/>
        <end position="136"/>
    </location>
    <ligand>
        <name>5-phospho-alpha-D-ribose 1-diphosphate</name>
        <dbReference type="ChEBI" id="CHEBI:58017"/>
        <note>ligand shared between dimeric partners</note>
    </ligand>
</feature>